<organism evidence="2 3">
    <name type="scientific">Aspergillus saccharolyticus JOP 1030-1</name>
    <dbReference type="NCBI Taxonomy" id="1450539"/>
    <lineage>
        <taxon>Eukaryota</taxon>
        <taxon>Fungi</taxon>
        <taxon>Dikarya</taxon>
        <taxon>Ascomycota</taxon>
        <taxon>Pezizomycotina</taxon>
        <taxon>Eurotiomycetes</taxon>
        <taxon>Eurotiomycetidae</taxon>
        <taxon>Eurotiales</taxon>
        <taxon>Aspergillaceae</taxon>
        <taxon>Aspergillus</taxon>
        <taxon>Aspergillus subgen. Circumdati</taxon>
    </lineage>
</organism>
<dbReference type="InterPro" id="IPR046539">
    <property type="entry name" value="DUF6604"/>
</dbReference>
<proteinExistence type="predicted"/>
<reference evidence="2 3" key="1">
    <citation type="submission" date="2016-12" db="EMBL/GenBank/DDBJ databases">
        <title>The genomes of Aspergillus section Nigri reveals drivers in fungal speciation.</title>
        <authorList>
            <consortium name="DOE Joint Genome Institute"/>
            <person name="Vesth T.C."/>
            <person name="Nybo J."/>
            <person name="Theobald S."/>
            <person name="Brandl J."/>
            <person name="Frisvad J.C."/>
            <person name="Nielsen K.F."/>
            <person name="Lyhne E.K."/>
            <person name="Kogle M.E."/>
            <person name="Kuo A."/>
            <person name="Riley R."/>
            <person name="Clum A."/>
            <person name="Nolan M."/>
            <person name="Lipzen A."/>
            <person name="Salamov A."/>
            <person name="Henrissat B."/>
            <person name="Wiebenga A."/>
            <person name="De Vries R.P."/>
            <person name="Grigoriev I.V."/>
            <person name="Mortensen U.H."/>
            <person name="Andersen M.R."/>
            <person name="Baker S.E."/>
        </authorList>
    </citation>
    <scope>NUCLEOTIDE SEQUENCE [LARGE SCALE GENOMIC DNA]</scope>
    <source>
        <strain evidence="2 3">JOP 1030-1</strain>
    </source>
</reference>
<dbReference type="AlphaFoldDB" id="A0A318ZRM1"/>
<evidence type="ECO:0000313" key="2">
    <source>
        <dbReference type="EMBL" id="PYH49325.1"/>
    </source>
</evidence>
<dbReference type="GeneID" id="37078334"/>
<feature type="domain" description="DUF6604" evidence="1">
    <location>
        <begin position="168"/>
        <end position="220"/>
    </location>
</feature>
<dbReference type="OrthoDB" id="5238236at2759"/>
<dbReference type="RefSeq" id="XP_025435307.1">
    <property type="nucleotide sequence ID" value="XM_025577105.1"/>
</dbReference>
<dbReference type="PANTHER" id="PTHR38795">
    <property type="entry name" value="DUF6604 DOMAIN-CONTAINING PROTEIN"/>
    <property type="match status" value="1"/>
</dbReference>
<accession>A0A318ZRM1</accession>
<gene>
    <name evidence="2" type="ORF">BP01DRAFT_378891</name>
</gene>
<evidence type="ECO:0000259" key="1">
    <source>
        <dbReference type="Pfam" id="PF20253"/>
    </source>
</evidence>
<protein>
    <recommendedName>
        <fullName evidence="1">DUF6604 domain-containing protein</fullName>
    </recommendedName>
</protein>
<sequence length="677" mass="78367">MSSSTATASRASSTYMTIYHQYKKTFGVVVTWLVVADRDCKRYAAGDTELGMCQLVGLARNIVERKYADRVPLAALQSLRWLLEIRAARDRFFSRDGDSEVSRRHWECFRNLVAIYQTLKPIIPDIEWEDYGSVEMEERITRIYGEDLDVPVESIAGLQVRIPINEYLDARFTVILVLEDLWSIRDRVVRAWTEYRDGGFVQLEAPSLITDSGMDIAQHLLRYALGHLDEAHQVWNPGNSDLNLILDEILIRGDQDARGWHHMLKDWQFINVALRDLMTRWDWRGEDDTLLHRLPPDLDFSEPPEQMTDTDRCTMVALLLEEFIRERSLYDRMHPTDNHGVVDSLSFLWKRALDAGSVNLELIFAAYLYVEVRQVMGKEVGQAFAQYQKWADSAMKQIESLVKLGKPPGELEDVLMEIRNVVWKDNVNIKRMWLGLPAQRRFGFFSCHPYSCGQIYWYYRTKLYRTFLDLATDSCALLGMIHLYNAAACENALPTGWTWPELEQLIRLHTPMFMGGKPPTERSSYAPSLTFSCQERERRRPWVPHGDVPIMTEIFRMLDEEGGNPARIDRIISVSQSVAAGQRAMRRWPSVGVVLSQLLDNLNSEVSVLDMPWFQYLHDSMKIYMHLYEQIKDVRRSPEMTGEERPVGVAFAVLKHRHQVRLLRKAGVIMKQVVGPN</sequence>
<dbReference type="Proteomes" id="UP000248349">
    <property type="component" value="Unassembled WGS sequence"/>
</dbReference>
<dbReference type="STRING" id="1450539.A0A318ZRM1"/>
<evidence type="ECO:0000313" key="3">
    <source>
        <dbReference type="Proteomes" id="UP000248349"/>
    </source>
</evidence>
<dbReference type="Pfam" id="PF20253">
    <property type="entry name" value="DUF6604"/>
    <property type="match status" value="1"/>
</dbReference>
<keyword evidence="3" id="KW-1185">Reference proteome</keyword>
<dbReference type="EMBL" id="KZ821219">
    <property type="protein sequence ID" value="PYH49325.1"/>
    <property type="molecule type" value="Genomic_DNA"/>
</dbReference>
<name>A0A318ZRM1_9EURO</name>
<dbReference type="PANTHER" id="PTHR38795:SF1">
    <property type="entry name" value="DUF6604 DOMAIN-CONTAINING PROTEIN"/>
    <property type="match status" value="1"/>
</dbReference>